<sequence>MKSTPRRYSSPKFPRHTRSRTFDPRRIEGAPDFSIDVQALSKKGRRETNKITIIKYDLLTERSISQFLFPPERKKEERDFFAYPHLCEADKLSTLSNNSIGCQVTVNKRPTSPCRGSPPQGLAIKKPSLIAPWTAKKRSPRSRCLLPTREGHHGGWRWMRSVWINGKSYSGKMGSGIFRLLEFPGENGRVLI</sequence>
<protein>
    <submittedName>
        <fullName evidence="2">Uncharacterized protein</fullName>
    </submittedName>
</protein>
<evidence type="ECO:0000313" key="2">
    <source>
        <dbReference type="EMBL" id="GBM07941.1"/>
    </source>
</evidence>
<evidence type="ECO:0000313" key="3">
    <source>
        <dbReference type="Proteomes" id="UP000499080"/>
    </source>
</evidence>
<dbReference type="OrthoDB" id="10390149at2759"/>
<accession>A0A4Y2CTY3</accession>
<keyword evidence="3" id="KW-1185">Reference proteome</keyword>
<feature type="region of interest" description="Disordered" evidence="1">
    <location>
        <begin position="1"/>
        <end position="28"/>
    </location>
</feature>
<reference evidence="2 3" key="1">
    <citation type="journal article" date="2019" name="Sci. Rep.">
        <title>Orb-weaving spider Araneus ventricosus genome elucidates the spidroin gene catalogue.</title>
        <authorList>
            <person name="Kono N."/>
            <person name="Nakamura H."/>
            <person name="Ohtoshi R."/>
            <person name="Moran D.A.P."/>
            <person name="Shinohara A."/>
            <person name="Yoshida Y."/>
            <person name="Fujiwara M."/>
            <person name="Mori M."/>
            <person name="Tomita M."/>
            <person name="Arakawa K."/>
        </authorList>
    </citation>
    <scope>NUCLEOTIDE SEQUENCE [LARGE SCALE GENOMIC DNA]</scope>
</reference>
<gene>
    <name evidence="2" type="ORF">AVEN_232382_1</name>
</gene>
<evidence type="ECO:0000256" key="1">
    <source>
        <dbReference type="SAM" id="MobiDB-lite"/>
    </source>
</evidence>
<dbReference type="EMBL" id="BGPR01000249">
    <property type="protein sequence ID" value="GBM07941.1"/>
    <property type="molecule type" value="Genomic_DNA"/>
</dbReference>
<name>A0A4Y2CTY3_ARAVE</name>
<dbReference type="Proteomes" id="UP000499080">
    <property type="component" value="Unassembled WGS sequence"/>
</dbReference>
<proteinExistence type="predicted"/>
<comment type="caution">
    <text evidence="2">The sequence shown here is derived from an EMBL/GenBank/DDBJ whole genome shotgun (WGS) entry which is preliminary data.</text>
</comment>
<dbReference type="AlphaFoldDB" id="A0A4Y2CTY3"/>
<organism evidence="2 3">
    <name type="scientific">Araneus ventricosus</name>
    <name type="common">Orbweaver spider</name>
    <name type="synonym">Epeira ventricosa</name>
    <dbReference type="NCBI Taxonomy" id="182803"/>
    <lineage>
        <taxon>Eukaryota</taxon>
        <taxon>Metazoa</taxon>
        <taxon>Ecdysozoa</taxon>
        <taxon>Arthropoda</taxon>
        <taxon>Chelicerata</taxon>
        <taxon>Arachnida</taxon>
        <taxon>Araneae</taxon>
        <taxon>Araneomorphae</taxon>
        <taxon>Entelegynae</taxon>
        <taxon>Araneoidea</taxon>
        <taxon>Araneidae</taxon>
        <taxon>Araneus</taxon>
    </lineage>
</organism>